<dbReference type="AlphaFoldDB" id="A0A918P0X1"/>
<dbReference type="EMBL" id="BMVU01000074">
    <property type="protein sequence ID" value="GGY10791.1"/>
    <property type="molecule type" value="Genomic_DNA"/>
</dbReference>
<feature type="transmembrane region" description="Helical" evidence="1">
    <location>
        <begin position="6"/>
        <end position="37"/>
    </location>
</feature>
<organism evidence="2 3">
    <name type="scientific">Streptomyces minutiscleroticus</name>
    <dbReference type="NCBI Taxonomy" id="68238"/>
    <lineage>
        <taxon>Bacteria</taxon>
        <taxon>Bacillati</taxon>
        <taxon>Actinomycetota</taxon>
        <taxon>Actinomycetes</taxon>
        <taxon>Kitasatosporales</taxon>
        <taxon>Streptomycetaceae</taxon>
        <taxon>Streptomyces</taxon>
    </lineage>
</organism>
<protein>
    <submittedName>
        <fullName evidence="2">Uncharacterized protein</fullName>
    </submittedName>
</protein>
<evidence type="ECO:0000313" key="2">
    <source>
        <dbReference type="EMBL" id="GGY10791.1"/>
    </source>
</evidence>
<keyword evidence="1" id="KW-0812">Transmembrane</keyword>
<proteinExistence type="predicted"/>
<keyword evidence="1" id="KW-1133">Transmembrane helix</keyword>
<comment type="caution">
    <text evidence="2">The sequence shown here is derived from an EMBL/GenBank/DDBJ whole genome shotgun (WGS) entry which is preliminary data.</text>
</comment>
<reference evidence="2" key="1">
    <citation type="journal article" date="2014" name="Int. J. Syst. Evol. Microbiol.">
        <title>Complete genome sequence of Corynebacterium casei LMG S-19264T (=DSM 44701T), isolated from a smear-ripened cheese.</title>
        <authorList>
            <consortium name="US DOE Joint Genome Institute (JGI-PGF)"/>
            <person name="Walter F."/>
            <person name="Albersmeier A."/>
            <person name="Kalinowski J."/>
            <person name="Ruckert C."/>
        </authorList>
    </citation>
    <scope>NUCLEOTIDE SEQUENCE</scope>
    <source>
        <strain evidence="2">JCM 4790</strain>
    </source>
</reference>
<gene>
    <name evidence="2" type="ORF">GCM10010358_74160</name>
</gene>
<feature type="transmembrane region" description="Helical" evidence="1">
    <location>
        <begin position="49"/>
        <end position="67"/>
    </location>
</feature>
<name>A0A918P0X1_9ACTN</name>
<accession>A0A918P0X1</accession>
<keyword evidence="1" id="KW-0472">Membrane</keyword>
<reference evidence="2" key="2">
    <citation type="submission" date="2020-09" db="EMBL/GenBank/DDBJ databases">
        <authorList>
            <person name="Sun Q."/>
            <person name="Ohkuma M."/>
        </authorList>
    </citation>
    <scope>NUCLEOTIDE SEQUENCE</scope>
    <source>
        <strain evidence="2">JCM 4790</strain>
    </source>
</reference>
<dbReference type="Proteomes" id="UP000619244">
    <property type="component" value="Unassembled WGS sequence"/>
</dbReference>
<dbReference type="RefSeq" id="WP_190194682.1">
    <property type="nucleotide sequence ID" value="NZ_BMVU01000074.1"/>
</dbReference>
<evidence type="ECO:0000256" key="1">
    <source>
        <dbReference type="SAM" id="Phobius"/>
    </source>
</evidence>
<evidence type="ECO:0000313" key="3">
    <source>
        <dbReference type="Proteomes" id="UP000619244"/>
    </source>
</evidence>
<sequence length="109" mass="11174">MSNMSAVLFGAPLGVLILSVAITLAMLCVVAVVVVVLARRVPPSDLPQTYLGVSYILSALAGFLPWGKTSAQPPLPQASSPAAEPAPTPTVLVMQSDPVLRPAGQGAER</sequence>
<keyword evidence="3" id="KW-1185">Reference proteome</keyword>